<proteinExistence type="predicted"/>
<dbReference type="Proteomes" id="UP000315983">
    <property type="component" value="Unassembled WGS sequence"/>
</dbReference>
<dbReference type="AlphaFoldDB" id="A0A542XSX1"/>
<reference evidence="1 4" key="2">
    <citation type="submission" date="2021-03" db="EMBL/GenBank/DDBJ databases">
        <title>Whole genome shotgun sequence of Salinispora arenicola NBRC 105043.</title>
        <authorList>
            <person name="Komaki H."/>
            <person name="Tamura T."/>
        </authorList>
    </citation>
    <scope>NUCLEOTIDE SEQUENCE [LARGE SCALE GENOMIC DNA]</scope>
    <source>
        <strain evidence="1 4">NBRC 105043</strain>
    </source>
</reference>
<evidence type="ECO:0000313" key="3">
    <source>
        <dbReference type="Proteomes" id="UP000315983"/>
    </source>
</evidence>
<sequence length="212" mass="22599">MIIYTAASVRDLSIDAEQLTGLTFTGHALWYADRGREQAVCLDPRTGETGAVLACPGLDAGLTTLGGCLLYATESSLRLAEPHSGDILREVPTPRPGVPIGGMEAGRDGIWLGWPDSLDLRHASDLRVLATVPAPLGVSGTTVTDRYLAYTDRLGEAITVLDLGTGRNVLQIQVDGRPATSLTWDGLRLWYGDSGNMRLRALDVPGLSTRAD</sequence>
<keyword evidence="4" id="KW-1185">Reference proteome</keyword>
<accession>A0A542XSX1</accession>
<name>A0A542XSX1_SALAC</name>
<protein>
    <recommendedName>
        <fullName evidence="5">Glutamine cyclotransferase</fullName>
    </recommendedName>
</protein>
<dbReference type="SUPFAM" id="SSF50969">
    <property type="entry name" value="YVTN repeat-like/Quinoprotein amine dehydrogenase"/>
    <property type="match status" value="1"/>
</dbReference>
<reference evidence="2 3" key="1">
    <citation type="submission" date="2019-06" db="EMBL/GenBank/DDBJ databases">
        <title>Sequencing the genomes of 1000 actinobacteria strains.</title>
        <authorList>
            <person name="Klenk H.-P."/>
        </authorList>
    </citation>
    <scope>NUCLEOTIDE SEQUENCE [LARGE SCALE GENOMIC DNA]</scope>
    <source>
        <strain evidence="2 3">DSM 44819</strain>
    </source>
</reference>
<dbReference type="InterPro" id="IPR011044">
    <property type="entry name" value="Quino_amine_DH_bsu"/>
</dbReference>
<dbReference type="Proteomes" id="UP000677457">
    <property type="component" value="Unassembled WGS sequence"/>
</dbReference>
<evidence type="ECO:0008006" key="5">
    <source>
        <dbReference type="Google" id="ProtNLM"/>
    </source>
</evidence>
<dbReference type="GeneID" id="93773305"/>
<evidence type="ECO:0000313" key="1">
    <source>
        <dbReference type="EMBL" id="GIM88117.1"/>
    </source>
</evidence>
<dbReference type="RefSeq" id="WP_016812149.1">
    <property type="nucleotide sequence ID" value="NZ_BOQM01000063.1"/>
</dbReference>
<evidence type="ECO:0000313" key="2">
    <source>
        <dbReference type="EMBL" id="TQL38929.1"/>
    </source>
</evidence>
<evidence type="ECO:0000313" key="4">
    <source>
        <dbReference type="Proteomes" id="UP000677457"/>
    </source>
</evidence>
<comment type="caution">
    <text evidence="2">The sequence shown here is derived from an EMBL/GenBank/DDBJ whole genome shotgun (WGS) entry which is preliminary data.</text>
</comment>
<gene>
    <name evidence="2" type="ORF">FB564_4147</name>
    <name evidence="1" type="ORF">Sar04_48530</name>
</gene>
<dbReference type="EMBL" id="BOQM01000063">
    <property type="protein sequence ID" value="GIM88117.1"/>
    <property type="molecule type" value="Genomic_DNA"/>
</dbReference>
<organism evidence="2 3">
    <name type="scientific">Salinispora arenicola</name>
    <dbReference type="NCBI Taxonomy" id="168697"/>
    <lineage>
        <taxon>Bacteria</taxon>
        <taxon>Bacillati</taxon>
        <taxon>Actinomycetota</taxon>
        <taxon>Actinomycetes</taxon>
        <taxon>Micromonosporales</taxon>
        <taxon>Micromonosporaceae</taxon>
        <taxon>Salinispora</taxon>
    </lineage>
</organism>
<dbReference type="EMBL" id="VFOL01000001">
    <property type="protein sequence ID" value="TQL38929.1"/>
    <property type="molecule type" value="Genomic_DNA"/>
</dbReference>